<dbReference type="GO" id="GO:0005507">
    <property type="term" value="F:copper ion binding"/>
    <property type="evidence" value="ECO:0007669"/>
    <property type="project" value="InterPro"/>
</dbReference>
<dbReference type="NCBIfam" id="TIGR01525">
    <property type="entry name" value="ATPase-IB_hvy"/>
    <property type="match status" value="1"/>
</dbReference>
<dbReference type="InterPro" id="IPR006121">
    <property type="entry name" value="HMA_dom"/>
</dbReference>
<dbReference type="GO" id="GO:0005886">
    <property type="term" value="C:plasma membrane"/>
    <property type="evidence" value="ECO:0007669"/>
    <property type="project" value="UniProtKB-SubCell"/>
</dbReference>
<feature type="transmembrane region" description="Helical" evidence="18">
    <location>
        <begin position="403"/>
        <end position="422"/>
    </location>
</feature>
<keyword evidence="13" id="KW-0186">Copper</keyword>
<evidence type="ECO:0000256" key="3">
    <source>
        <dbReference type="ARBA" id="ARBA00022448"/>
    </source>
</evidence>
<keyword evidence="14" id="KW-0406">Ion transport</keyword>
<dbReference type="PRINTS" id="PR00943">
    <property type="entry name" value="CUATPASE"/>
</dbReference>
<comment type="caution">
    <text evidence="20">The sequence shown here is derived from an EMBL/GenBank/DDBJ whole genome shotgun (WGS) entry which is preliminary data.</text>
</comment>
<dbReference type="GO" id="GO:0055070">
    <property type="term" value="P:copper ion homeostasis"/>
    <property type="evidence" value="ECO:0007669"/>
    <property type="project" value="TreeGrafter"/>
</dbReference>
<keyword evidence="3" id="KW-0813">Transport</keyword>
<dbReference type="Gene3D" id="3.40.1110.10">
    <property type="entry name" value="Calcium-transporting ATPase, cytoplasmic domain N"/>
    <property type="match status" value="1"/>
</dbReference>
<keyword evidence="8" id="KW-0187">Copper transport</keyword>
<feature type="transmembrane region" description="Helical" evidence="18">
    <location>
        <begin position="375"/>
        <end position="397"/>
    </location>
</feature>
<keyword evidence="6" id="KW-0677">Repeat</keyword>
<dbReference type="InterPro" id="IPR036163">
    <property type="entry name" value="HMA_dom_sf"/>
</dbReference>
<evidence type="ECO:0000256" key="14">
    <source>
        <dbReference type="ARBA" id="ARBA00023065"/>
    </source>
</evidence>
<dbReference type="NCBIfam" id="TIGR01494">
    <property type="entry name" value="ATPase_P-type"/>
    <property type="match status" value="2"/>
</dbReference>
<evidence type="ECO:0000256" key="1">
    <source>
        <dbReference type="ARBA" id="ARBA00004127"/>
    </source>
</evidence>
<evidence type="ECO:0000256" key="5">
    <source>
        <dbReference type="ARBA" id="ARBA00022723"/>
    </source>
</evidence>
<evidence type="ECO:0000313" key="20">
    <source>
        <dbReference type="EMBL" id="KEA59394.1"/>
    </source>
</evidence>
<keyword evidence="12 18" id="KW-1133">Transmembrane helix</keyword>
<dbReference type="GO" id="GO:0043682">
    <property type="term" value="F:P-type divalent copper transporter activity"/>
    <property type="evidence" value="ECO:0007669"/>
    <property type="project" value="UniProtKB-EC"/>
</dbReference>
<keyword evidence="5 18" id="KW-0479">Metal-binding</keyword>
<evidence type="ECO:0000256" key="8">
    <source>
        <dbReference type="ARBA" id="ARBA00022796"/>
    </source>
</evidence>
<feature type="transmembrane region" description="Helical" evidence="18">
    <location>
        <begin position="434"/>
        <end position="456"/>
    </location>
</feature>
<dbReference type="InterPro" id="IPR017969">
    <property type="entry name" value="Heavy-metal-associated_CS"/>
</dbReference>
<dbReference type="CDD" id="cd00371">
    <property type="entry name" value="HMA"/>
    <property type="match status" value="4"/>
</dbReference>
<dbReference type="EC" id="7.2.2.9" evidence="16"/>
<evidence type="ECO:0000256" key="9">
    <source>
        <dbReference type="ARBA" id="ARBA00022840"/>
    </source>
</evidence>
<proteinExistence type="inferred from homology"/>
<dbReference type="SFLD" id="SFLDG00002">
    <property type="entry name" value="C1.7:_P-type_atpase_like"/>
    <property type="match status" value="1"/>
</dbReference>
<dbReference type="Pfam" id="PF00403">
    <property type="entry name" value="HMA"/>
    <property type="match status" value="4"/>
</dbReference>
<feature type="transmembrane region" description="Helical" evidence="18">
    <location>
        <begin position="620"/>
        <end position="641"/>
    </location>
</feature>
<comment type="similarity">
    <text evidence="2 18">Belongs to the cation transport ATPase (P-type) (TC 3.A.3) family. Type IB subfamily.</text>
</comment>
<evidence type="ECO:0000256" key="15">
    <source>
        <dbReference type="ARBA" id="ARBA00023136"/>
    </source>
</evidence>
<feature type="transmembrane region" description="Helical" evidence="18">
    <location>
        <begin position="647"/>
        <end position="670"/>
    </location>
</feature>
<dbReference type="GO" id="GO:0005524">
    <property type="term" value="F:ATP binding"/>
    <property type="evidence" value="ECO:0007669"/>
    <property type="project" value="UniProtKB-UniRule"/>
</dbReference>
<dbReference type="PANTHER" id="PTHR43520">
    <property type="entry name" value="ATP7, ISOFORM B"/>
    <property type="match status" value="1"/>
</dbReference>
<reference evidence="20" key="1">
    <citation type="submission" date="2014-04" db="EMBL/GenBank/DDBJ databases">
        <title>In planta biocontrol of soil-borne Fusarium wilt of banana through a plant endophytic bacterium, Burkholderia cenocepacia 869T2.</title>
        <authorList>
            <person name="Ho Y.-N."/>
            <person name="Chiang H.-M."/>
            <person name="Chao C.-P."/>
            <person name="Su C.-C."/>
            <person name="Hsu H.-F."/>
            <person name="Guo C.-T."/>
            <person name="Hsieh J.-L."/>
            <person name="Huang C.-C."/>
        </authorList>
    </citation>
    <scope>NUCLEOTIDE SEQUENCE [LARGE SCALE GENOMIC DNA]</scope>
    <source>
        <strain evidence="20">869T2</strain>
    </source>
</reference>
<dbReference type="InterPro" id="IPR023298">
    <property type="entry name" value="ATPase_P-typ_TM_dom_sf"/>
</dbReference>
<dbReference type="NCBIfam" id="TIGR00003">
    <property type="entry name" value="copper ion binding protein"/>
    <property type="match status" value="2"/>
</dbReference>
<dbReference type="CDD" id="cd02094">
    <property type="entry name" value="P-type_ATPase_Cu-like"/>
    <property type="match status" value="1"/>
</dbReference>
<dbReference type="PROSITE" id="PS01047">
    <property type="entry name" value="HMA_1"/>
    <property type="match status" value="4"/>
</dbReference>
<dbReference type="Gene3D" id="3.40.50.1000">
    <property type="entry name" value="HAD superfamily/HAD-like"/>
    <property type="match status" value="1"/>
</dbReference>
<dbReference type="Pfam" id="PF00122">
    <property type="entry name" value="E1-E2_ATPase"/>
    <property type="match status" value="1"/>
</dbReference>
<dbReference type="SUPFAM" id="SSF55008">
    <property type="entry name" value="HMA, heavy metal-associated domain"/>
    <property type="match status" value="4"/>
</dbReference>
<evidence type="ECO:0000256" key="16">
    <source>
        <dbReference type="ARBA" id="ARBA00038904"/>
    </source>
</evidence>
<dbReference type="EMBL" id="JJOA01000010">
    <property type="protein sequence ID" value="KEA59394.1"/>
    <property type="molecule type" value="Genomic_DNA"/>
</dbReference>
<evidence type="ECO:0000256" key="4">
    <source>
        <dbReference type="ARBA" id="ARBA00022692"/>
    </source>
</evidence>
<comment type="subcellular location">
    <subcellularLocation>
        <location evidence="18">Cell membrane</location>
    </subcellularLocation>
    <subcellularLocation>
        <location evidence="1">Endomembrane system</location>
        <topology evidence="1">Multi-pass membrane protein</topology>
    </subcellularLocation>
</comment>
<dbReference type="InterPro" id="IPR018303">
    <property type="entry name" value="ATPase_P-typ_P_site"/>
</dbReference>
<sequence>MTEPLASAALQTIELSVDGMHCGGCTGRVQRALAAVPGVVDAVVDLDTHTATVTAQDTVEPGRLVDAIGEAGYRAAVRDAALEAGATTHAAHGLHDDTPSAAATARASAATIELDIDGMTCASCVSRVEKALANVPGVTRASVNLATERATVDAAAGVSASQLAAAVKQAGYGATPTAPDIAIPSAAPATPASIELDIDGMTCASCVSRVEKALANVPGVTRASVNLATERATVDAAAGVSASQLADAVKQAGYGATPVAVAAPAAASPASADLELEIGGMTCASCAGRVEKALAAVPGVARASVNLATERASVHGAGALDAATLIAAVTTAGYQASLVAAPSAGAPAGADAPPARPAQDADARKRREAIRERNLVIGSAVLSAPLIAPMLVAPFGIDLMLPGWLQLVLASIVQFGFGARFYRAAWHAVKARTGNMDLLVALGTSAAYGLSLWMLLRDPAHPGHLYFEASAVIVTLVRFGKWLESRAKRQTTEAIRALNALRPDRARVVEHGVERDVPLAQVRVGTQVSIRPGERVPVDGRIVSGRSHIDESLITGESLPVPKDDGDPVTAGSINGEGALVVATTAIGAETTLARIIRLVESAQAEKAPIQRLVDRVSEVFVPAILGIAVLTLVGWLIAGAGTETAILNAVAVLVIACPCALGLATPAAIMAGTGVAARHGVLIKDAQALELAQRTTVIAFDKTGTLTEGKPSVTAFDAVGVPRDEALALAAAVQRQSDHPLARAVVAAHDAGVAARGDTTPPAVATDARAVAGRGVEARVGGQRLALGSTRWRDELGIAVPPELGARAAELERAGNTISWLMRADAPRALLALIAFGDTVKPGARDAIAALSARGVASVLVTGDNRGSAAAVAAALGIGEVHAQVLPDDKARVVAELKRTHDGIVAMVGDGINDAPALAAADVGIAMATGTDVAMHTAGITLMRGDPALVADAIDISKRTYRKIQQNLFWAFVYNLVGVPLAALGWLNPVIAGAAMAFSSVSVVTNALLLRRWKGRAR</sequence>
<dbReference type="PROSITE" id="PS00154">
    <property type="entry name" value="ATPASE_E1_E2"/>
    <property type="match status" value="1"/>
</dbReference>
<keyword evidence="15 18" id="KW-0472">Membrane</keyword>
<evidence type="ECO:0000256" key="11">
    <source>
        <dbReference type="ARBA" id="ARBA00022967"/>
    </source>
</evidence>
<dbReference type="InterPro" id="IPR023214">
    <property type="entry name" value="HAD_sf"/>
</dbReference>
<feature type="domain" description="HMA" evidence="19">
    <location>
        <begin position="110"/>
        <end position="175"/>
    </location>
</feature>
<feature type="transmembrane region" description="Helical" evidence="18">
    <location>
        <begin position="991"/>
        <end position="1011"/>
    </location>
</feature>
<organism evidence="20">
    <name type="scientific">Burkholderia cenocepacia</name>
    <dbReference type="NCBI Taxonomy" id="95486"/>
    <lineage>
        <taxon>Bacteria</taxon>
        <taxon>Pseudomonadati</taxon>
        <taxon>Pseudomonadota</taxon>
        <taxon>Betaproteobacteria</taxon>
        <taxon>Burkholderiales</taxon>
        <taxon>Burkholderiaceae</taxon>
        <taxon>Burkholderia</taxon>
        <taxon>Burkholderia cepacia complex</taxon>
    </lineage>
</organism>
<dbReference type="InterPro" id="IPR008250">
    <property type="entry name" value="ATPase_P-typ_transduc_dom_A_sf"/>
</dbReference>
<dbReference type="GO" id="GO:0012505">
    <property type="term" value="C:endomembrane system"/>
    <property type="evidence" value="ECO:0007669"/>
    <property type="project" value="UniProtKB-SubCell"/>
</dbReference>
<dbReference type="InterPro" id="IPR023299">
    <property type="entry name" value="ATPase_P-typ_cyto_dom_N"/>
</dbReference>
<dbReference type="OrthoDB" id="8552908at2"/>
<evidence type="ECO:0000256" key="10">
    <source>
        <dbReference type="ARBA" id="ARBA00022842"/>
    </source>
</evidence>
<dbReference type="GO" id="GO:0016887">
    <property type="term" value="F:ATP hydrolysis activity"/>
    <property type="evidence" value="ECO:0007669"/>
    <property type="project" value="InterPro"/>
</dbReference>
<dbReference type="PROSITE" id="PS50846">
    <property type="entry name" value="HMA_2"/>
    <property type="match status" value="4"/>
</dbReference>
<dbReference type="AlphaFoldDB" id="A0A071MER3"/>
<comment type="catalytic activity">
    <reaction evidence="17">
        <text>Cu(2+)(in) + ATP + H2O = Cu(2+)(out) + ADP + phosphate + H(+)</text>
        <dbReference type="Rhea" id="RHEA:10376"/>
        <dbReference type="ChEBI" id="CHEBI:15377"/>
        <dbReference type="ChEBI" id="CHEBI:15378"/>
        <dbReference type="ChEBI" id="CHEBI:29036"/>
        <dbReference type="ChEBI" id="CHEBI:30616"/>
        <dbReference type="ChEBI" id="CHEBI:43474"/>
        <dbReference type="ChEBI" id="CHEBI:456216"/>
        <dbReference type="EC" id="7.2.2.9"/>
    </reaction>
</comment>
<evidence type="ECO:0000256" key="18">
    <source>
        <dbReference type="RuleBase" id="RU362081"/>
    </source>
</evidence>
<evidence type="ECO:0000259" key="19">
    <source>
        <dbReference type="PROSITE" id="PS50846"/>
    </source>
</evidence>
<dbReference type="InterPro" id="IPR027256">
    <property type="entry name" value="P-typ_ATPase_IB"/>
</dbReference>
<feature type="transmembrane region" description="Helical" evidence="18">
    <location>
        <begin position="462"/>
        <end position="480"/>
    </location>
</feature>
<protein>
    <recommendedName>
        <fullName evidence="16">P-type Cu(2+) transporter</fullName>
        <ecNumber evidence="16">7.2.2.9</ecNumber>
    </recommendedName>
</protein>
<keyword evidence="18" id="KW-1003">Cell membrane</keyword>
<dbReference type="PANTHER" id="PTHR43520:SF8">
    <property type="entry name" value="P-TYPE CU(+) TRANSPORTER"/>
    <property type="match status" value="1"/>
</dbReference>
<dbReference type="InterPro" id="IPR036412">
    <property type="entry name" value="HAD-like_sf"/>
</dbReference>
<dbReference type="InterPro" id="IPR044492">
    <property type="entry name" value="P_typ_ATPase_HD_dom"/>
</dbReference>
<dbReference type="PRINTS" id="PR00119">
    <property type="entry name" value="CATATPASE"/>
</dbReference>
<evidence type="ECO:0000256" key="12">
    <source>
        <dbReference type="ARBA" id="ARBA00022989"/>
    </source>
</evidence>
<dbReference type="InterPro" id="IPR006122">
    <property type="entry name" value="HMA_Cu_ion-bd"/>
</dbReference>
<dbReference type="SFLD" id="SFLDS00003">
    <property type="entry name" value="Haloacid_Dehalogenase"/>
    <property type="match status" value="1"/>
</dbReference>
<dbReference type="SFLD" id="SFLDF00027">
    <property type="entry name" value="p-type_atpase"/>
    <property type="match status" value="1"/>
</dbReference>
<dbReference type="Pfam" id="PF00702">
    <property type="entry name" value="Hydrolase"/>
    <property type="match status" value="1"/>
</dbReference>
<feature type="domain" description="HMA" evidence="19">
    <location>
        <begin position="11"/>
        <end position="76"/>
    </location>
</feature>
<keyword evidence="10" id="KW-0460">Magnesium</keyword>
<evidence type="ECO:0000256" key="2">
    <source>
        <dbReference type="ARBA" id="ARBA00006024"/>
    </source>
</evidence>
<evidence type="ECO:0000256" key="13">
    <source>
        <dbReference type="ARBA" id="ARBA00023008"/>
    </source>
</evidence>
<keyword evidence="7 18" id="KW-0547">Nucleotide-binding</keyword>
<dbReference type="Gene3D" id="3.30.70.100">
    <property type="match status" value="4"/>
</dbReference>
<keyword evidence="9 18" id="KW-0067">ATP-binding</keyword>
<dbReference type="FunFam" id="2.70.150.10:FF:000002">
    <property type="entry name" value="Copper-transporting ATPase 1, putative"/>
    <property type="match status" value="1"/>
</dbReference>
<dbReference type="SUPFAM" id="SSF81653">
    <property type="entry name" value="Calcium ATPase, transduction domain A"/>
    <property type="match status" value="1"/>
</dbReference>
<dbReference type="SUPFAM" id="SSF81665">
    <property type="entry name" value="Calcium ATPase, transmembrane domain M"/>
    <property type="match status" value="1"/>
</dbReference>
<gene>
    <name evidence="20" type="ORF">DT99_11805</name>
</gene>
<dbReference type="Gene3D" id="2.70.150.10">
    <property type="entry name" value="Calcium-transporting ATPase, cytoplasmic transduction domain A"/>
    <property type="match status" value="1"/>
</dbReference>
<dbReference type="InterPro" id="IPR001757">
    <property type="entry name" value="P_typ_ATPase"/>
</dbReference>
<accession>A0A071MER3</accession>
<evidence type="ECO:0000256" key="7">
    <source>
        <dbReference type="ARBA" id="ARBA00022741"/>
    </source>
</evidence>
<feature type="domain" description="HMA" evidence="19">
    <location>
        <begin position="192"/>
        <end position="257"/>
    </location>
</feature>
<evidence type="ECO:0000256" key="6">
    <source>
        <dbReference type="ARBA" id="ARBA00022737"/>
    </source>
</evidence>
<keyword evidence="11" id="KW-1278">Translocase</keyword>
<dbReference type="SUPFAM" id="SSF56784">
    <property type="entry name" value="HAD-like"/>
    <property type="match status" value="1"/>
</dbReference>
<dbReference type="InterPro" id="IPR059000">
    <property type="entry name" value="ATPase_P-type_domA"/>
</dbReference>
<keyword evidence="4 18" id="KW-0812">Transmembrane</keyword>
<feature type="domain" description="HMA" evidence="19">
    <location>
        <begin position="272"/>
        <end position="337"/>
    </location>
</feature>
<dbReference type="FunFam" id="3.30.70.100:FF:000005">
    <property type="entry name" value="Copper-exporting P-type ATPase A"/>
    <property type="match status" value="3"/>
</dbReference>
<feature type="transmembrane region" description="Helical" evidence="18">
    <location>
        <begin position="968"/>
        <end position="985"/>
    </location>
</feature>
<evidence type="ECO:0000256" key="17">
    <source>
        <dbReference type="ARBA" id="ARBA00047424"/>
    </source>
</evidence>
<name>A0A071MER3_9BURK</name>